<feature type="transmembrane region" description="Helical" evidence="5">
    <location>
        <begin position="181"/>
        <end position="205"/>
    </location>
</feature>
<dbReference type="OrthoDB" id="9990906at2759"/>
<dbReference type="Proteomes" id="UP000245119">
    <property type="component" value="Linkage Group LG14"/>
</dbReference>
<feature type="transmembrane region" description="Helical" evidence="5">
    <location>
        <begin position="49"/>
        <end position="73"/>
    </location>
</feature>
<accession>A0A2T7NBK1</accession>
<evidence type="ECO:0000313" key="7">
    <source>
        <dbReference type="EMBL" id="PVD18550.1"/>
    </source>
</evidence>
<dbReference type="InterPro" id="IPR017452">
    <property type="entry name" value="GPCR_Rhodpsn_7TM"/>
</dbReference>
<feature type="domain" description="G-protein coupled receptors family 1 profile" evidence="6">
    <location>
        <begin position="125"/>
        <end position="248"/>
    </location>
</feature>
<dbReference type="GO" id="GO:0016020">
    <property type="term" value="C:membrane"/>
    <property type="evidence" value="ECO:0007669"/>
    <property type="project" value="UniProtKB-SubCell"/>
</dbReference>
<feature type="transmembrane region" description="Helical" evidence="5">
    <location>
        <begin position="123"/>
        <end position="150"/>
    </location>
</feature>
<dbReference type="AlphaFoldDB" id="A0A2T7NBK1"/>
<reference evidence="7 8" key="1">
    <citation type="submission" date="2018-04" db="EMBL/GenBank/DDBJ databases">
        <title>The genome of golden apple snail Pomacea canaliculata provides insight into stress tolerance and invasive adaptation.</title>
        <authorList>
            <person name="Liu C."/>
            <person name="Liu B."/>
            <person name="Ren Y."/>
            <person name="Zhang Y."/>
            <person name="Wang H."/>
            <person name="Li S."/>
            <person name="Jiang F."/>
            <person name="Yin L."/>
            <person name="Zhang G."/>
            <person name="Qian W."/>
            <person name="Fan W."/>
        </authorList>
    </citation>
    <scope>NUCLEOTIDE SEQUENCE [LARGE SCALE GENOMIC DNA]</scope>
    <source>
        <strain evidence="7">SZHN2017</strain>
        <tissue evidence="7">Muscle</tissue>
    </source>
</reference>
<dbReference type="InterPro" id="IPR052954">
    <property type="entry name" value="GPCR-Ligand_Int"/>
</dbReference>
<organism evidence="7 8">
    <name type="scientific">Pomacea canaliculata</name>
    <name type="common">Golden apple snail</name>
    <dbReference type="NCBI Taxonomy" id="400727"/>
    <lineage>
        <taxon>Eukaryota</taxon>
        <taxon>Metazoa</taxon>
        <taxon>Spiralia</taxon>
        <taxon>Lophotrochozoa</taxon>
        <taxon>Mollusca</taxon>
        <taxon>Gastropoda</taxon>
        <taxon>Caenogastropoda</taxon>
        <taxon>Architaenioglossa</taxon>
        <taxon>Ampullarioidea</taxon>
        <taxon>Ampullariidae</taxon>
        <taxon>Pomacea</taxon>
    </lineage>
</organism>
<comment type="caution">
    <text evidence="7">The sequence shown here is derived from an EMBL/GenBank/DDBJ whole genome shotgun (WGS) entry which is preliminary data.</text>
</comment>
<feature type="transmembrane region" description="Helical" evidence="5">
    <location>
        <begin position="225"/>
        <end position="250"/>
    </location>
</feature>
<evidence type="ECO:0000259" key="6">
    <source>
        <dbReference type="PROSITE" id="PS50262"/>
    </source>
</evidence>
<evidence type="ECO:0000256" key="3">
    <source>
        <dbReference type="ARBA" id="ARBA00022989"/>
    </source>
</evidence>
<protein>
    <recommendedName>
        <fullName evidence="6">G-protein coupled receptors family 1 profile domain-containing protein</fullName>
    </recommendedName>
</protein>
<evidence type="ECO:0000256" key="2">
    <source>
        <dbReference type="ARBA" id="ARBA00022692"/>
    </source>
</evidence>
<dbReference type="SUPFAM" id="SSF81321">
    <property type="entry name" value="Family A G protein-coupled receptor-like"/>
    <property type="match status" value="1"/>
</dbReference>
<keyword evidence="2 5" id="KW-0812">Transmembrane</keyword>
<feature type="transmembrane region" description="Helical" evidence="5">
    <location>
        <begin position="85"/>
        <end position="103"/>
    </location>
</feature>
<proteinExistence type="predicted"/>
<keyword evidence="4 5" id="KW-0472">Membrane</keyword>
<dbReference type="PANTHER" id="PTHR46641">
    <property type="entry name" value="FMRFAMIDE RECEPTOR-RELATED"/>
    <property type="match status" value="1"/>
</dbReference>
<evidence type="ECO:0000256" key="1">
    <source>
        <dbReference type="ARBA" id="ARBA00004370"/>
    </source>
</evidence>
<evidence type="ECO:0000256" key="4">
    <source>
        <dbReference type="ARBA" id="ARBA00023136"/>
    </source>
</evidence>
<comment type="subcellular location">
    <subcellularLocation>
        <location evidence="1">Membrane</location>
    </subcellularLocation>
</comment>
<sequence>MLASSDHGLLENNIEDVLAMDNTTEPPTVTHTSPQTVDMTSHPLFKAGFMFWKISPVSVAMGTYGNIAVFLVFYEQKCARSSMSVSFMTLAVTDLIGIYFNLVPRSSTMSTWLLVVMDEFSIAVYKIWFGLDIITSSFLPFIILLIDNVLLIRHVRRSTREARLRLAVGSQQQIKVREQKVMSMTVTLITTSLTFFFMTFPYYVVESLSMLMTDILFSDVDAFQIYGFAWNICTFLWCSHHSVNFYLYCLTGSRFRVRARHVLFRCKSRSAIKHSIPATGTSCREQPAKRSDVEFGEEFQACTSGISPKSQTVTGAFNL</sequence>
<dbReference type="PROSITE" id="PS50262">
    <property type="entry name" value="G_PROTEIN_RECEP_F1_2"/>
    <property type="match status" value="1"/>
</dbReference>
<keyword evidence="3 5" id="KW-1133">Transmembrane helix</keyword>
<evidence type="ECO:0000256" key="5">
    <source>
        <dbReference type="SAM" id="Phobius"/>
    </source>
</evidence>
<gene>
    <name evidence="7" type="ORF">C0Q70_21100</name>
</gene>
<dbReference type="EMBL" id="PZQS01000014">
    <property type="protein sequence ID" value="PVD18550.1"/>
    <property type="molecule type" value="Genomic_DNA"/>
</dbReference>
<name>A0A2T7NBK1_POMCA</name>
<evidence type="ECO:0000313" key="8">
    <source>
        <dbReference type="Proteomes" id="UP000245119"/>
    </source>
</evidence>
<dbReference type="Gene3D" id="1.20.1070.10">
    <property type="entry name" value="Rhodopsin 7-helix transmembrane proteins"/>
    <property type="match status" value="1"/>
</dbReference>
<keyword evidence="8" id="KW-1185">Reference proteome</keyword>